<dbReference type="AlphaFoldDB" id="A0AAE6CE98"/>
<organism evidence="1 2">
    <name type="scientific">Fervidobacterium changbaicum</name>
    <dbReference type="NCBI Taxonomy" id="310769"/>
    <lineage>
        <taxon>Bacteria</taxon>
        <taxon>Thermotogati</taxon>
        <taxon>Thermotogota</taxon>
        <taxon>Thermotogae</taxon>
        <taxon>Thermotogales</taxon>
        <taxon>Fervidobacteriaceae</taxon>
        <taxon>Fervidobacterium</taxon>
    </lineage>
</organism>
<protein>
    <submittedName>
        <fullName evidence="1">Uncharacterized protein</fullName>
    </submittedName>
</protein>
<evidence type="ECO:0000313" key="2">
    <source>
        <dbReference type="Proteomes" id="UP000288947"/>
    </source>
</evidence>
<dbReference type="EMBL" id="CP026721">
    <property type="protein sequence ID" value="QAV33477.1"/>
    <property type="molecule type" value="Genomic_DNA"/>
</dbReference>
<sequence>MGNSEPLSDEFLGALEQMLNEAKQTACPPCVKCGWCCRHTVCYYGEWDYEKNQCKYLTEDNLCSKFEEINAYEEAQKLEIRLFGSGCCLNYENPDRLKILNQMDTSDGKV</sequence>
<proteinExistence type="predicted"/>
<name>A0AAE6CE98_9BACT</name>
<accession>A0AAE6CE98</accession>
<evidence type="ECO:0000313" key="1">
    <source>
        <dbReference type="EMBL" id="QAV33477.1"/>
    </source>
</evidence>
<keyword evidence="2" id="KW-1185">Reference proteome</keyword>
<reference evidence="1 2" key="1">
    <citation type="submission" date="2018-01" db="EMBL/GenBank/DDBJ databases">
        <title>The whole genome sequencing and assembly of Fervidobacterium changbaicum CBS-1 strain.</title>
        <authorList>
            <person name="Kim J.-Y."/>
            <person name="Park M.-K."/>
            <person name="Yi H."/>
            <person name="Bahn Y.-S."/>
            <person name="Kim J.F."/>
            <person name="Lee D.-W."/>
        </authorList>
    </citation>
    <scope>NUCLEOTIDE SEQUENCE [LARGE SCALE GENOMIC DNA]</scope>
    <source>
        <strain evidence="1 2">CBS-1</strain>
    </source>
</reference>
<dbReference type="Proteomes" id="UP000288947">
    <property type="component" value="Chromosome"/>
</dbReference>
<dbReference type="RefSeq" id="WP_033191724.1">
    <property type="nucleotide sequence ID" value="NZ_CP026721.1"/>
</dbReference>
<gene>
    <name evidence="1" type="ORF">CBS1_06945</name>
</gene>